<dbReference type="Pfam" id="PF04851">
    <property type="entry name" value="ResIII"/>
    <property type="match status" value="1"/>
</dbReference>
<dbReference type="PRINTS" id="PR00851">
    <property type="entry name" value="XRODRMPGMNTB"/>
</dbReference>
<dbReference type="RefSeq" id="WP_406700982.1">
    <property type="nucleotide sequence ID" value="NZ_CP155447.1"/>
</dbReference>
<evidence type="ECO:0000256" key="1">
    <source>
        <dbReference type="ARBA" id="ARBA00006637"/>
    </source>
</evidence>
<dbReference type="GO" id="GO:0016787">
    <property type="term" value="F:hydrolase activity"/>
    <property type="evidence" value="ECO:0007669"/>
    <property type="project" value="UniProtKB-KW"/>
</dbReference>
<dbReference type="SMART" id="SM00490">
    <property type="entry name" value="HELICc"/>
    <property type="match status" value="1"/>
</dbReference>
<comment type="catalytic activity">
    <reaction evidence="9">
        <text>ATP + H2O = ADP + phosphate + H(+)</text>
        <dbReference type="Rhea" id="RHEA:13065"/>
        <dbReference type="ChEBI" id="CHEBI:15377"/>
        <dbReference type="ChEBI" id="CHEBI:15378"/>
        <dbReference type="ChEBI" id="CHEBI:30616"/>
        <dbReference type="ChEBI" id="CHEBI:43474"/>
        <dbReference type="ChEBI" id="CHEBI:456216"/>
        <dbReference type="EC" id="5.6.2.4"/>
    </reaction>
</comment>
<dbReference type="PANTHER" id="PTHR11274:SF0">
    <property type="entry name" value="GENERAL TRANSCRIPTION AND DNA REPAIR FACTOR IIH HELICASE SUBUNIT XPB"/>
    <property type="match status" value="1"/>
</dbReference>
<dbReference type="InterPro" id="IPR032438">
    <property type="entry name" value="ERCC3_RAD25_C"/>
</dbReference>
<protein>
    <recommendedName>
        <fullName evidence="8">DNA 3'-5' helicase</fullName>
        <ecNumber evidence="8">5.6.2.4</ecNumber>
    </recommendedName>
</protein>
<dbReference type="CDD" id="cd18789">
    <property type="entry name" value="SF2_C_XPB"/>
    <property type="match status" value="1"/>
</dbReference>
<dbReference type="PROSITE" id="PS51194">
    <property type="entry name" value="HELICASE_CTER"/>
    <property type="match status" value="1"/>
</dbReference>
<dbReference type="InterPro" id="IPR032830">
    <property type="entry name" value="XPB/Ssl2_N"/>
</dbReference>
<dbReference type="Pfam" id="PF16203">
    <property type="entry name" value="ERCC3_RAD25_C"/>
    <property type="match status" value="1"/>
</dbReference>
<comment type="similarity">
    <text evidence="1">Belongs to the helicase family. RAD25/XPB subfamily.</text>
</comment>
<name>A0AAU7CST5_9BACT</name>
<accession>A0AAU7CST5</accession>
<dbReference type="InterPro" id="IPR027417">
    <property type="entry name" value="P-loop_NTPase"/>
</dbReference>
<dbReference type="SUPFAM" id="SSF52540">
    <property type="entry name" value="P-loop containing nucleoside triphosphate hydrolases"/>
    <property type="match status" value="2"/>
</dbReference>
<keyword evidence="5" id="KW-0067">ATP-binding</keyword>
<keyword evidence="4 12" id="KW-0347">Helicase</keyword>
<feature type="domain" description="Helicase ATP-binding" evidence="10">
    <location>
        <begin position="202"/>
        <end position="358"/>
    </location>
</feature>
<dbReference type="GO" id="GO:0043138">
    <property type="term" value="F:3'-5' DNA helicase activity"/>
    <property type="evidence" value="ECO:0007669"/>
    <property type="project" value="UniProtKB-EC"/>
</dbReference>
<dbReference type="AlphaFoldDB" id="A0AAU7CST5"/>
<dbReference type="InterPro" id="IPR001650">
    <property type="entry name" value="Helicase_C-like"/>
</dbReference>
<keyword evidence="3" id="KW-0378">Hydrolase</keyword>
<evidence type="ECO:0000256" key="6">
    <source>
        <dbReference type="ARBA" id="ARBA00023235"/>
    </source>
</evidence>
<evidence type="ECO:0000256" key="7">
    <source>
        <dbReference type="ARBA" id="ARBA00034617"/>
    </source>
</evidence>
<evidence type="ECO:0000259" key="10">
    <source>
        <dbReference type="PROSITE" id="PS51192"/>
    </source>
</evidence>
<evidence type="ECO:0000256" key="9">
    <source>
        <dbReference type="ARBA" id="ARBA00048988"/>
    </source>
</evidence>
<evidence type="ECO:0000256" key="5">
    <source>
        <dbReference type="ARBA" id="ARBA00022840"/>
    </source>
</evidence>
<dbReference type="EMBL" id="CP155447">
    <property type="protein sequence ID" value="XBH08145.1"/>
    <property type="molecule type" value="Genomic_DNA"/>
</dbReference>
<dbReference type="NCBIfam" id="NF045503">
    <property type="entry name" value="repair_heli_XPB"/>
    <property type="match status" value="1"/>
</dbReference>
<dbReference type="CDD" id="cd18029">
    <property type="entry name" value="DEXHc_XPB"/>
    <property type="match status" value="1"/>
</dbReference>
<sequence>MQYNPSNPLIVQGDRTVLLEVDNPLHAEARDAIAPFAELEKSPEHIHTYRLTSLSLWNAAAAGMTADAMIEALGIYSKFPLPPNLGTDLRELVSRYGRVTLRRIDGALRMVTADQALLEELARQKGVRDYLGERIDATSFVIDDAFRGMLKQALIGVGYPAEDLAGYAEGADLAVELREIGRNGLPFKVRDYQRGAVDAFHAGGDARGGSGVIVLPCGAGKTIVGLTALAALKKNTLVLTTSTTAVEQWKREILDKTDLDDSMVATYTGDSKAIAPVTLATYQIVTYRPRKDGDFPHFSLFNQRDWGLIIYDEVHLLPAPVFRVTADIQARRRLGLTATLVREDHREEDVFSLIGPKKFDVPWRVLESKGWIAEAQCHEVRLGLPGDARMEYAVAEWRDKFRLASENPSKDDLVALLLDEHDGPEDRVLVIGQYLKQLRRIAARFDVPLITGQTSNNEREDLYGRFRRGDIRRLVLSKVGNFAIDLPDANVMIQVSGTFGSRQEEAQRLGRILRPKEGEVPASFYSLVTRDTREMDFAHHRQLFLTEQGYSYEILDESDIVARASTASNS</sequence>
<organism evidence="12">
    <name type="scientific">Singulisphaera sp. Ch08</name>
    <dbReference type="NCBI Taxonomy" id="3120278"/>
    <lineage>
        <taxon>Bacteria</taxon>
        <taxon>Pseudomonadati</taxon>
        <taxon>Planctomycetota</taxon>
        <taxon>Planctomycetia</taxon>
        <taxon>Isosphaerales</taxon>
        <taxon>Isosphaeraceae</taxon>
        <taxon>Singulisphaera</taxon>
    </lineage>
</organism>
<keyword evidence="6" id="KW-0413">Isomerase</keyword>
<evidence type="ECO:0000256" key="8">
    <source>
        <dbReference type="ARBA" id="ARBA00034808"/>
    </source>
</evidence>
<evidence type="ECO:0000256" key="4">
    <source>
        <dbReference type="ARBA" id="ARBA00022806"/>
    </source>
</evidence>
<dbReference type="GO" id="GO:0005524">
    <property type="term" value="F:ATP binding"/>
    <property type="evidence" value="ECO:0007669"/>
    <property type="project" value="UniProtKB-KW"/>
</dbReference>
<dbReference type="GO" id="GO:0003677">
    <property type="term" value="F:DNA binding"/>
    <property type="evidence" value="ECO:0007669"/>
    <property type="project" value="InterPro"/>
</dbReference>
<dbReference type="PANTHER" id="PTHR11274">
    <property type="entry name" value="RAD25/XP-B DNA REPAIR HELICASE"/>
    <property type="match status" value="1"/>
</dbReference>
<dbReference type="Pfam" id="PF13625">
    <property type="entry name" value="Helicase_C_3"/>
    <property type="match status" value="1"/>
</dbReference>
<dbReference type="InterPro" id="IPR050615">
    <property type="entry name" value="ATP-dep_DNA_Helicase"/>
</dbReference>
<dbReference type="SMART" id="SM00487">
    <property type="entry name" value="DEXDc"/>
    <property type="match status" value="1"/>
</dbReference>
<evidence type="ECO:0000259" key="11">
    <source>
        <dbReference type="PROSITE" id="PS51194"/>
    </source>
</evidence>
<reference evidence="12" key="1">
    <citation type="submission" date="2024-05" db="EMBL/GenBank/DDBJ databases">
        <title>Planctomycetes of the genus Singulisphaera possess chitinolytic capabilities.</title>
        <authorList>
            <person name="Ivanova A."/>
        </authorList>
    </citation>
    <scope>NUCLEOTIDE SEQUENCE</scope>
    <source>
        <strain evidence="12">Ch08T</strain>
    </source>
</reference>
<gene>
    <name evidence="12" type="ORF">V5E97_19530</name>
</gene>
<proteinExistence type="inferred from homology"/>
<feature type="domain" description="Helicase C-terminal" evidence="11">
    <location>
        <begin position="409"/>
        <end position="560"/>
    </location>
</feature>
<dbReference type="InterPro" id="IPR014001">
    <property type="entry name" value="Helicase_ATP-bd"/>
</dbReference>
<evidence type="ECO:0000256" key="2">
    <source>
        <dbReference type="ARBA" id="ARBA00022741"/>
    </source>
</evidence>
<evidence type="ECO:0000313" key="12">
    <source>
        <dbReference type="EMBL" id="XBH08145.1"/>
    </source>
</evidence>
<dbReference type="EC" id="5.6.2.4" evidence="8"/>
<dbReference type="Gene3D" id="3.40.50.300">
    <property type="entry name" value="P-loop containing nucleotide triphosphate hydrolases"/>
    <property type="match status" value="2"/>
</dbReference>
<keyword evidence="2" id="KW-0547">Nucleotide-binding</keyword>
<evidence type="ECO:0000256" key="3">
    <source>
        <dbReference type="ARBA" id="ARBA00022801"/>
    </source>
</evidence>
<comment type="catalytic activity">
    <reaction evidence="7">
        <text>Couples ATP hydrolysis with the unwinding of duplex DNA by translocating in the 3'-5' direction.</text>
        <dbReference type="EC" id="5.6.2.4"/>
    </reaction>
</comment>
<dbReference type="InterPro" id="IPR006935">
    <property type="entry name" value="Helicase/UvrB_N"/>
</dbReference>
<dbReference type="PROSITE" id="PS51192">
    <property type="entry name" value="HELICASE_ATP_BIND_1"/>
    <property type="match status" value="1"/>
</dbReference>